<dbReference type="SUPFAM" id="SSF49899">
    <property type="entry name" value="Concanavalin A-like lectins/glucanases"/>
    <property type="match status" value="1"/>
</dbReference>
<feature type="chain" id="PRO_5004898491" description="LTD domain-containing protein" evidence="1">
    <location>
        <begin position="23"/>
        <end position="1365"/>
    </location>
</feature>
<dbReference type="OrthoDB" id="9790247at2"/>
<dbReference type="Proteomes" id="UP000019276">
    <property type="component" value="Unassembled WGS sequence"/>
</dbReference>
<dbReference type="InterPro" id="IPR046524">
    <property type="entry name" value="DUF6701"/>
</dbReference>
<dbReference type="InterPro" id="IPR013320">
    <property type="entry name" value="ConA-like_dom_sf"/>
</dbReference>
<dbReference type="PROSITE" id="PS51841">
    <property type="entry name" value="LTD"/>
    <property type="match status" value="1"/>
</dbReference>
<dbReference type="Pfam" id="PF20419">
    <property type="entry name" value="DUF6701"/>
    <property type="match status" value="1"/>
</dbReference>
<proteinExistence type="predicted"/>
<comment type="caution">
    <text evidence="3">The sequence shown here is derived from an EMBL/GenBank/DDBJ whole genome shotgun (WGS) entry which is preliminary data.</text>
</comment>
<dbReference type="PATRIC" id="fig|1328313.3.peg.3272"/>
<evidence type="ECO:0000259" key="2">
    <source>
        <dbReference type="PROSITE" id="PS51841"/>
    </source>
</evidence>
<dbReference type="InterPro" id="IPR001322">
    <property type="entry name" value="Lamin_tail_dom"/>
</dbReference>
<dbReference type="Gene3D" id="2.60.120.200">
    <property type="match status" value="1"/>
</dbReference>
<feature type="signal peptide" evidence="1">
    <location>
        <begin position="1"/>
        <end position="22"/>
    </location>
</feature>
<evidence type="ECO:0000256" key="1">
    <source>
        <dbReference type="SAM" id="SignalP"/>
    </source>
</evidence>
<keyword evidence="4" id="KW-1185">Reference proteome</keyword>
<sequence>MKYFRLLLAFSCLILVNLQLQAATCDEVFPSAISSNYNQGQLTMNNTAHISNEPTPNQLPFKKAGQIVSNSCGAGVTCDISGSSASSINMPNFQTSPSSTYVGVHSSLSVIFGANNGSYNYQNKYDYGNVGFSSEASGSFSAANTSYRFKNFALSNNTELTIPPGDYYIENLSLSSNSKITLDTSKGSGSVRFHILKSLSIHNTASINLNGDPNHFVFFIHAQNTNTGLNLSSNAKLFGLVYVNASKQGNNVYGSTSMHNTAYLKGRLSTANLHMTSDAHVEFAGDPNQATLGDVCSQSVSYTCPDLSSDSSLVTINEFHIENGNNWIELYVSENASSAINLNNWQLQANGAGAPNQFSFELFSSNTTYQPGEYIVFAENINNPNLSHVPNSNLISKPDVDWHNNFQEILLLDTNNEFVHYLRYPPSGHNGNEWTDCESEYPASSTIIDAPGNNSTACALTDGSKASNQWDSSCGNSTPGASNASPTLVAHYQFDTGSGQTAVDSSSYSRDAILGNSNSTDSQDPNWMCENTGYYLDFNKSANQRITTASFTPPADGVITFWMKVDALPTSRNRIFGFNDGFEARWESGNTIYWDINKTGSNNSIKSTITNDDLGQWTHIAVSYSASNNTWAVYKNGTQVASGSETLTAQAADVFTIGGSTWKAGSQSFNGAIDDFRLYSGSLTGQQIADLAATAPVDCVQVDHYEITHDSSALTCSTASVTVKACRNANCDLYNQVTNATLTKTIGNSTSVIDANSFTGSKSVSLSQSSAATITLGLTNLSPSAPVTCNGNGNCQLVFSDSGFVVSSANIESCTQGSITIQALKTDQSQNCAPAWTGSRTIQMLLNHVNKQGNASMQVGNNNYSLGQTHSITTQFDNSAQATLDLTYADAGAVTVQISDPNSVLISNSNTVNFYPNQLVVSTSSATNNMAVNTDFNLEVSAQCSDTTVTPSYQPSQLQFDLVRAIPDPNLGGEEANLFYSAAGQVTSQAGFTDSIATTFSNGAYSYNQSKIDEYGQYQLQARDVNYLGLGNISSNTITLGTFIPAQLNIYAADEIYPNGFTDNRSQGQYQNVNLINTYLGQSFSYASQPAVAVIGIDALGNALHNYTSALGTANLSADLAKITASTTDNSIILTSNLNAGSLTDNADGSFTYQFAAADSFQHQKSAANQTTAPFDTSISLSFATGAFFDANNGLIASTADSFIPSPANIVSARLLLSNNFGPETDNLTLPIAIESYNGSSWTTASTDNTTVLPSVIFTFGGQNHSNGQTWLNQYPISGGTNTSLLSPATNSNSITAQSGLLNFLFAAPGEGNQGTMTAQINLATYPYLQYDWDADVSLDSNITTELIWGIFRGNDRIINWREIY</sequence>
<dbReference type="eggNOG" id="COG3343">
    <property type="taxonomic scope" value="Bacteria"/>
</dbReference>
<dbReference type="Pfam" id="PF13385">
    <property type="entry name" value="Laminin_G_3"/>
    <property type="match status" value="1"/>
</dbReference>
<accession>W7QTJ5</accession>
<dbReference type="eggNOG" id="COG3420">
    <property type="taxonomic scope" value="Bacteria"/>
</dbReference>
<dbReference type="STRING" id="1328313.DS2_16014"/>
<dbReference type="RefSeq" id="WP_035015897.1">
    <property type="nucleotide sequence ID" value="NZ_ARZY01000038.1"/>
</dbReference>
<name>W7QTJ5_9ALTE</name>
<dbReference type="InterPro" id="IPR036415">
    <property type="entry name" value="Lamin_tail_dom_sf"/>
</dbReference>
<dbReference type="SUPFAM" id="SSF74853">
    <property type="entry name" value="Lamin A/C globular tail domain"/>
    <property type="match status" value="1"/>
</dbReference>
<gene>
    <name evidence="3" type="ORF">DS2_16014</name>
</gene>
<dbReference type="Gene3D" id="2.60.40.1260">
    <property type="entry name" value="Lamin Tail domain"/>
    <property type="match status" value="1"/>
</dbReference>
<reference evidence="3 4" key="1">
    <citation type="journal article" date="2014" name="Genome Announc.">
        <title>Draft Genome Sequence of the Agar-Degrading Bacterium Catenovulum sp. Strain DS-2, Isolated from Intestines of Haliotis diversicolor.</title>
        <authorList>
            <person name="Shan D."/>
            <person name="Li X."/>
            <person name="Gu Z."/>
            <person name="Wei G."/>
            <person name="Gao Z."/>
            <person name="Shao Z."/>
        </authorList>
    </citation>
    <scope>NUCLEOTIDE SEQUENCE [LARGE SCALE GENOMIC DNA]</scope>
    <source>
        <strain evidence="3 4">DS-2</strain>
    </source>
</reference>
<organism evidence="3 4">
    <name type="scientific">Catenovulum agarivorans DS-2</name>
    <dbReference type="NCBI Taxonomy" id="1328313"/>
    <lineage>
        <taxon>Bacteria</taxon>
        <taxon>Pseudomonadati</taxon>
        <taxon>Pseudomonadota</taxon>
        <taxon>Gammaproteobacteria</taxon>
        <taxon>Alteromonadales</taxon>
        <taxon>Alteromonadaceae</taxon>
        <taxon>Catenovulum</taxon>
    </lineage>
</organism>
<dbReference type="EMBL" id="ARZY01000038">
    <property type="protein sequence ID" value="EWH08755.1"/>
    <property type="molecule type" value="Genomic_DNA"/>
</dbReference>
<feature type="domain" description="LTD" evidence="2">
    <location>
        <begin position="309"/>
        <end position="510"/>
    </location>
</feature>
<keyword evidence="1" id="KW-0732">Signal</keyword>
<evidence type="ECO:0000313" key="3">
    <source>
        <dbReference type="EMBL" id="EWH08755.1"/>
    </source>
</evidence>
<protein>
    <recommendedName>
        <fullName evidence="2">LTD domain-containing protein</fullName>
    </recommendedName>
</protein>
<evidence type="ECO:0000313" key="4">
    <source>
        <dbReference type="Proteomes" id="UP000019276"/>
    </source>
</evidence>